<dbReference type="EMBL" id="CAJNNV010030320">
    <property type="protein sequence ID" value="CAE8632134.1"/>
    <property type="molecule type" value="Genomic_DNA"/>
</dbReference>
<proteinExistence type="predicted"/>
<protein>
    <submittedName>
        <fullName evidence="1">Uncharacterized protein</fullName>
    </submittedName>
</protein>
<evidence type="ECO:0000313" key="3">
    <source>
        <dbReference type="Proteomes" id="UP000654075"/>
    </source>
</evidence>
<comment type="caution">
    <text evidence="1">The sequence shown here is derived from an EMBL/GenBank/DDBJ whole genome shotgun (WGS) entry which is preliminary data.</text>
</comment>
<sequence>MGISAMRLLHAANMYRTPQLVCWLSFVLAGAAGLRSSVHLEADMKQSIATATAAAVGTRNVALFLYPALQHSCVSCGFHCYHCSYHACLSLMAQQPAKLLLEFAPVFP</sequence>
<dbReference type="EMBL" id="CAJNNV010017536">
    <property type="protein sequence ID" value="CAE8605212.1"/>
    <property type="molecule type" value="Genomic_DNA"/>
</dbReference>
<organism evidence="1 3">
    <name type="scientific">Polarella glacialis</name>
    <name type="common">Dinoflagellate</name>
    <dbReference type="NCBI Taxonomy" id="89957"/>
    <lineage>
        <taxon>Eukaryota</taxon>
        <taxon>Sar</taxon>
        <taxon>Alveolata</taxon>
        <taxon>Dinophyceae</taxon>
        <taxon>Suessiales</taxon>
        <taxon>Suessiaceae</taxon>
        <taxon>Polarella</taxon>
    </lineage>
</organism>
<keyword evidence="3" id="KW-1185">Reference proteome</keyword>
<gene>
    <name evidence="1" type="ORF">PGLA1383_LOCUS23350</name>
    <name evidence="2" type="ORF">PGLA1383_LOCUS48116</name>
</gene>
<evidence type="ECO:0000313" key="2">
    <source>
        <dbReference type="EMBL" id="CAE8632134.1"/>
    </source>
</evidence>
<evidence type="ECO:0000313" key="1">
    <source>
        <dbReference type="EMBL" id="CAE8605212.1"/>
    </source>
</evidence>
<name>A0A813F4Y7_POLGL</name>
<dbReference type="AlphaFoldDB" id="A0A813F4Y7"/>
<accession>A0A813F4Y7</accession>
<dbReference type="Proteomes" id="UP000654075">
    <property type="component" value="Unassembled WGS sequence"/>
</dbReference>
<reference evidence="1" key="1">
    <citation type="submission" date="2021-02" db="EMBL/GenBank/DDBJ databases">
        <authorList>
            <person name="Dougan E. K."/>
            <person name="Rhodes N."/>
            <person name="Thang M."/>
            <person name="Chan C."/>
        </authorList>
    </citation>
    <scope>NUCLEOTIDE SEQUENCE</scope>
</reference>